<proteinExistence type="predicted"/>
<organism evidence="2 3">
    <name type="scientific">Bradyrhizobium canariense</name>
    <dbReference type="NCBI Taxonomy" id="255045"/>
    <lineage>
        <taxon>Bacteria</taxon>
        <taxon>Pseudomonadati</taxon>
        <taxon>Pseudomonadota</taxon>
        <taxon>Alphaproteobacteria</taxon>
        <taxon>Hyphomicrobiales</taxon>
        <taxon>Nitrobacteraceae</taxon>
        <taxon>Bradyrhizobium</taxon>
    </lineage>
</organism>
<protein>
    <submittedName>
        <fullName evidence="2">Uncharacterized membrane protein</fullName>
    </submittedName>
</protein>
<name>A0A1H1Z5W6_9BRAD</name>
<dbReference type="RefSeq" id="WP_100385027.1">
    <property type="nucleotide sequence ID" value="NZ_LT629750.1"/>
</dbReference>
<evidence type="ECO:0000313" key="3">
    <source>
        <dbReference type="Proteomes" id="UP000243904"/>
    </source>
</evidence>
<evidence type="ECO:0000256" key="1">
    <source>
        <dbReference type="SAM" id="Phobius"/>
    </source>
</evidence>
<dbReference type="InterPro" id="IPR019253">
    <property type="entry name" value="DUF2244_TM"/>
</dbReference>
<dbReference type="Pfam" id="PF10003">
    <property type="entry name" value="DUF2244"/>
    <property type="match status" value="1"/>
</dbReference>
<dbReference type="EMBL" id="LT629750">
    <property type="protein sequence ID" value="SDT29104.1"/>
    <property type="molecule type" value="Genomic_DNA"/>
</dbReference>
<sequence>MTAGNDFDPAQAEPELFSALLTPHRSLNRTGFIVLMAFLSVISFAAGFAFWLMGAWPVFGFFGLDVLLIYWAFKVNFRRAKATEEILVTSSELRVRRVSHRGHVVEWVLNPLWVQLDQKTHAEFGIEKLYLVSRGRRVSIASFLGPDEKASFAKALLAALQAAKRGPTYNPVS</sequence>
<feature type="transmembrane region" description="Helical" evidence="1">
    <location>
        <begin position="32"/>
        <end position="50"/>
    </location>
</feature>
<dbReference type="PIRSF" id="PIRSF032162">
    <property type="entry name" value="UCP032162_imp"/>
    <property type="match status" value="1"/>
</dbReference>
<dbReference type="AlphaFoldDB" id="A0A1H1Z5W6"/>
<keyword evidence="3" id="KW-1185">Reference proteome</keyword>
<keyword evidence="1" id="KW-1133">Transmembrane helix</keyword>
<dbReference type="InterPro" id="IPR016990">
    <property type="entry name" value="UCP032162_TM"/>
</dbReference>
<gene>
    <name evidence="2" type="ORF">SAMN05444158_5236</name>
</gene>
<accession>A0A1H1Z5W6</accession>
<dbReference type="Proteomes" id="UP000243904">
    <property type="component" value="Chromosome I"/>
</dbReference>
<keyword evidence="1" id="KW-0472">Membrane</keyword>
<feature type="transmembrane region" description="Helical" evidence="1">
    <location>
        <begin position="56"/>
        <end position="73"/>
    </location>
</feature>
<reference evidence="3" key="1">
    <citation type="submission" date="2016-10" db="EMBL/GenBank/DDBJ databases">
        <authorList>
            <person name="Varghese N."/>
            <person name="Submissions S."/>
        </authorList>
    </citation>
    <scope>NUCLEOTIDE SEQUENCE [LARGE SCALE GENOMIC DNA]</scope>
    <source>
        <strain evidence="3">GAS369</strain>
    </source>
</reference>
<evidence type="ECO:0000313" key="2">
    <source>
        <dbReference type="EMBL" id="SDT29104.1"/>
    </source>
</evidence>
<keyword evidence="1" id="KW-0812">Transmembrane</keyword>